<evidence type="ECO:0000313" key="6">
    <source>
        <dbReference type="Proteomes" id="UP001152519"/>
    </source>
</evidence>
<organism evidence="5 6">
    <name type="scientific">Actinacidiphila cocklensis</name>
    <dbReference type="NCBI Taxonomy" id="887465"/>
    <lineage>
        <taxon>Bacteria</taxon>
        <taxon>Bacillati</taxon>
        <taxon>Actinomycetota</taxon>
        <taxon>Actinomycetes</taxon>
        <taxon>Kitasatosporales</taxon>
        <taxon>Streptomycetaceae</taxon>
        <taxon>Actinacidiphila</taxon>
    </lineage>
</organism>
<sequence length="239" mass="24265">MDLTDRVVLITGASSGIGAATARAAADAGARVVLAARRTERINALAGDLPHALPVTCDVTDPSQIRAAVGAGVDHFGRLDALVNNAGQGLHLPLEDVDPDDFRAVLDLNVIAPLVAMQAVLPVMRAQGGGAIVNVSSATTQMVLPGLGAYAAGKAALNQLSATARTELAADGIRVSTVLPFVTATEFHQTLRAGAVVPAAADFPVHTAEQVAAAILDLIRTGQAETSLLAPGIGNPERP</sequence>
<keyword evidence="6" id="KW-1185">Reference proteome</keyword>
<dbReference type="GO" id="GO:0016491">
    <property type="term" value="F:oxidoreductase activity"/>
    <property type="evidence" value="ECO:0007669"/>
    <property type="project" value="UniProtKB-KW"/>
</dbReference>
<dbReference type="AlphaFoldDB" id="A0A9W4GVE2"/>
<dbReference type="InterPro" id="IPR002347">
    <property type="entry name" value="SDR_fam"/>
</dbReference>
<dbReference type="SMART" id="SM00822">
    <property type="entry name" value="PKS_KR"/>
    <property type="match status" value="1"/>
</dbReference>
<protein>
    <submittedName>
        <fullName evidence="5">Short-subunit dehydrogenase</fullName>
    </submittedName>
</protein>
<evidence type="ECO:0000313" key="5">
    <source>
        <dbReference type="EMBL" id="CAG6398502.1"/>
    </source>
</evidence>
<comment type="caution">
    <text evidence="5">The sequence shown here is derived from an EMBL/GenBank/DDBJ whole genome shotgun (WGS) entry which is preliminary data.</text>
</comment>
<dbReference type="InterPro" id="IPR020904">
    <property type="entry name" value="Sc_DH/Rdtase_CS"/>
</dbReference>
<dbReference type="PROSITE" id="PS00061">
    <property type="entry name" value="ADH_SHORT"/>
    <property type="match status" value="1"/>
</dbReference>
<dbReference type="Pfam" id="PF00106">
    <property type="entry name" value="adh_short"/>
    <property type="match status" value="1"/>
</dbReference>
<comment type="similarity">
    <text evidence="1 3">Belongs to the short-chain dehydrogenases/reductases (SDR) family.</text>
</comment>
<name>A0A9W4GVE2_9ACTN</name>
<evidence type="ECO:0000259" key="4">
    <source>
        <dbReference type="SMART" id="SM00822"/>
    </source>
</evidence>
<feature type="domain" description="Ketoreductase" evidence="4">
    <location>
        <begin position="6"/>
        <end position="185"/>
    </location>
</feature>
<gene>
    <name evidence="5" type="ORF">SCOCK_70186</name>
</gene>
<evidence type="ECO:0000256" key="2">
    <source>
        <dbReference type="ARBA" id="ARBA00023002"/>
    </source>
</evidence>
<evidence type="ECO:0000256" key="1">
    <source>
        <dbReference type="ARBA" id="ARBA00006484"/>
    </source>
</evidence>
<dbReference type="InterPro" id="IPR057326">
    <property type="entry name" value="KR_dom"/>
</dbReference>
<dbReference type="PANTHER" id="PTHR44196:SF1">
    <property type="entry name" value="DEHYDROGENASE_REDUCTASE SDR FAMILY MEMBER 7B"/>
    <property type="match status" value="1"/>
</dbReference>
<keyword evidence="2" id="KW-0560">Oxidoreductase</keyword>
<reference evidence="5" key="1">
    <citation type="submission" date="2021-05" db="EMBL/GenBank/DDBJ databases">
        <authorList>
            <person name="Arsene-Ploetze F."/>
        </authorList>
    </citation>
    <scope>NUCLEOTIDE SEQUENCE</scope>
    <source>
        <strain evidence="5">DSM 42138</strain>
    </source>
</reference>
<dbReference type="FunFam" id="3.40.50.720:FF:000084">
    <property type="entry name" value="Short-chain dehydrogenase reductase"/>
    <property type="match status" value="1"/>
</dbReference>
<dbReference type="PRINTS" id="PR00081">
    <property type="entry name" value="GDHRDH"/>
</dbReference>
<accession>A0A9W4GVE2</accession>
<dbReference type="SUPFAM" id="SSF51735">
    <property type="entry name" value="NAD(P)-binding Rossmann-fold domains"/>
    <property type="match status" value="1"/>
</dbReference>
<dbReference type="PRINTS" id="PR00080">
    <property type="entry name" value="SDRFAMILY"/>
</dbReference>
<dbReference type="EMBL" id="CAJSLV010000103">
    <property type="protein sequence ID" value="CAG6398502.1"/>
    <property type="molecule type" value="Genomic_DNA"/>
</dbReference>
<dbReference type="RefSeq" id="WP_251499927.1">
    <property type="nucleotide sequence ID" value="NZ_CAJSLV010000103.1"/>
</dbReference>
<proteinExistence type="inferred from homology"/>
<dbReference type="GO" id="GO:0016020">
    <property type="term" value="C:membrane"/>
    <property type="evidence" value="ECO:0007669"/>
    <property type="project" value="TreeGrafter"/>
</dbReference>
<dbReference type="PANTHER" id="PTHR44196">
    <property type="entry name" value="DEHYDROGENASE/REDUCTASE SDR FAMILY MEMBER 7B"/>
    <property type="match status" value="1"/>
</dbReference>
<evidence type="ECO:0000256" key="3">
    <source>
        <dbReference type="RuleBase" id="RU000363"/>
    </source>
</evidence>
<dbReference type="Gene3D" id="3.40.50.720">
    <property type="entry name" value="NAD(P)-binding Rossmann-like Domain"/>
    <property type="match status" value="1"/>
</dbReference>
<dbReference type="Proteomes" id="UP001152519">
    <property type="component" value="Unassembled WGS sequence"/>
</dbReference>
<dbReference type="InterPro" id="IPR036291">
    <property type="entry name" value="NAD(P)-bd_dom_sf"/>
</dbReference>